<dbReference type="RefSeq" id="WP_126983637.1">
    <property type="nucleotide sequence ID" value="NZ_CP034670.1"/>
</dbReference>
<protein>
    <submittedName>
        <fullName evidence="1">DNA-binding protein</fullName>
    </submittedName>
</protein>
<dbReference type="OrthoDB" id="696873at2"/>
<proteinExistence type="predicted"/>
<sequence length="340" mass="38617">MSRDLTTSLVARSNILNNQYAVSELENSLQLGGLGFEGETVFTKQQVAVILDVDERTIERYIEKYSDELKRNGYRVLRGNSLKNIKLAHGGDTNVATIGTKASILGIFSFRAVLNLAMLVTESEQAKAIRSRMLDIVIDVIAKKSGGSTKFINQRDSDYLPSAYMEESYRKQFTDALRDFLEMGNHKYAVYTDKIYQAVFCENTKEYKKILNLAAKDKTRDTMYSEVLKAIGSLENGLVAELKKQSEQLGRKLLPGELDKLIEEAADNPYLQPFIMDARVKMSSRDLGFREALHEKLACYIQEIPTGDFDRFLGEKSRSLQEQLEDTEETMAVLKRLKER</sequence>
<reference evidence="1 2" key="1">
    <citation type="submission" date="2018-12" db="EMBL/GenBank/DDBJ databases">
        <title>Genome sequencing of Eikenella corrodens KCOM 3110 (= JS217).</title>
        <authorList>
            <person name="Koo J.-K."/>
            <person name="Park S.-N."/>
            <person name="Lim Y.K."/>
        </authorList>
    </citation>
    <scope>NUCLEOTIDE SEQUENCE [LARGE SCALE GENOMIC DNA]</scope>
    <source>
        <strain evidence="1 2">KCOM 3110</strain>
    </source>
</reference>
<evidence type="ECO:0000313" key="2">
    <source>
        <dbReference type="Proteomes" id="UP000282435"/>
    </source>
</evidence>
<dbReference type="Proteomes" id="UP000282435">
    <property type="component" value="Chromosome"/>
</dbReference>
<evidence type="ECO:0000313" key="1">
    <source>
        <dbReference type="EMBL" id="AZR60154.1"/>
    </source>
</evidence>
<gene>
    <name evidence="1" type="ORF">ELB75_09035</name>
</gene>
<organism evidence="1 2">
    <name type="scientific">Eikenella corrodens</name>
    <dbReference type="NCBI Taxonomy" id="539"/>
    <lineage>
        <taxon>Bacteria</taxon>
        <taxon>Pseudomonadati</taxon>
        <taxon>Pseudomonadota</taxon>
        <taxon>Betaproteobacteria</taxon>
        <taxon>Neisseriales</taxon>
        <taxon>Neisseriaceae</taxon>
        <taxon>Eikenella</taxon>
    </lineage>
</organism>
<name>A0A3S9SL48_EIKCO</name>
<dbReference type="GO" id="GO:0003677">
    <property type="term" value="F:DNA binding"/>
    <property type="evidence" value="ECO:0007669"/>
    <property type="project" value="UniProtKB-KW"/>
</dbReference>
<accession>A0A3S9SL48</accession>
<dbReference type="EMBL" id="CP034670">
    <property type="protein sequence ID" value="AZR60154.1"/>
    <property type="molecule type" value="Genomic_DNA"/>
</dbReference>
<keyword evidence="1" id="KW-0238">DNA-binding</keyword>
<dbReference type="AlphaFoldDB" id="A0A3S9SL48"/>